<dbReference type="Proteomes" id="UP000192980">
    <property type="component" value="Unassembled WGS sequence"/>
</dbReference>
<evidence type="ECO:0000256" key="1">
    <source>
        <dbReference type="ARBA" id="ARBA00000822"/>
    </source>
</evidence>
<dbReference type="Pfam" id="PF00704">
    <property type="entry name" value="Glyco_hydro_18"/>
    <property type="match status" value="1"/>
</dbReference>
<dbReference type="PROSITE" id="PS51910">
    <property type="entry name" value="GH18_2"/>
    <property type="match status" value="1"/>
</dbReference>
<dbReference type="GO" id="GO:0006032">
    <property type="term" value="P:chitin catabolic process"/>
    <property type="evidence" value="ECO:0007669"/>
    <property type="project" value="TreeGrafter"/>
</dbReference>
<dbReference type="InterPro" id="IPR050314">
    <property type="entry name" value="Glycosyl_Hydrlase_18"/>
</dbReference>
<evidence type="ECO:0000256" key="2">
    <source>
        <dbReference type="ARBA" id="ARBA00012729"/>
    </source>
</evidence>
<sequence>MRTMDFKIKKMKKIVATVALVICLFQLGCSDKDNTFEGNFYPRIFDNANTFTSPNRILKEGETVHFGKLVFSPSPSKGMDISWKVNGQHVSSDTSFTFTPPSGGGEFKVTLEASFQGNTSTRIVNVLVSPGSYTPKPFDQVALSYLTDKGNASFVDWSQVTHVAFNGARVLPEGGVDFSKGDLNQIMDELVARSHIKGIPTLLSVSGRLSGVDGWALYNNNDFGSVISDPVLMPKLVSTLAAYVNSKNIDGIDILMTDLSNDDAAISGRNAAAVGPFINALKAALKPGSLVTATVTTNYLHWNYTDLSKADWIHVRSYDDGAHVGPGAPLGQSSSLAFLKTAAATWVNKGYAKNKLVLGIPAYGIRYDALDANGNNLGWGSYSSVSFADILNESKDPDAYKKEYIANIGKGVYYNGTTIVKEKADYIKAEGFKGAYLWAGDYDVKDSRSLMATIKANLK</sequence>
<evidence type="ECO:0000259" key="3">
    <source>
        <dbReference type="PROSITE" id="PS51910"/>
    </source>
</evidence>
<dbReference type="SMART" id="SM00636">
    <property type="entry name" value="Glyco_18"/>
    <property type="match status" value="1"/>
</dbReference>
<accession>A0A1X7KSG4</accession>
<dbReference type="InterPro" id="IPR011583">
    <property type="entry name" value="Chitinase_II/V-like_cat"/>
</dbReference>
<dbReference type="EC" id="3.2.1.14" evidence="2"/>
<reference evidence="4 5" key="1">
    <citation type="submission" date="2017-04" db="EMBL/GenBank/DDBJ databases">
        <authorList>
            <person name="Afonso C.L."/>
            <person name="Miller P.J."/>
            <person name="Scott M.A."/>
            <person name="Spackman E."/>
            <person name="Goraichik I."/>
            <person name="Dimitrov K.M."/>
            <person name="Suarez D.L."/>
            <person name="Swayne D.E."/>
        </authorList>
    </citation>
    <scope>NUCLEOTIDE SEQUENCE [LARGE SCALE GENOMIC DNA]</scope>
    <source>
        <strain evidence="4 5">DSM 22418</strain>
    </source>
</reference>
<dbReference type="SUPFAM" id="SSF51445">
    <property type="entry name" value="(Trans)glycosidases"/>
    <property type="match status" value="1"/>
</dbReference>
<organism evidence="4 5">
    <name type="scientific">Sphingobacterium psychroaquaticum</name>
    <dbReference type="NCBI Taxonomy" id="561061"/>
    <lineage>
        <taxon>Bacteria</taxon>
        <taxon>Pseudomonadati</taxon>
        <taxon>Bacteroidota</taxon>
        <taxon>Sphingobacteriia</taxon>
        <taxon>Sphingobacteriales</taxon>
        <taxon>Sphingobacteriaceae</taxon>
        <taxon>Sphingobacterium</taxon>
    </lineage>
</organism>
<gene>
    <name evidence="4" type="ORF">SAMN05660862_3174</name>
</gene>
<dbReference type="Gene3D" id="3.40.5.30">
    <property type="entry name" value="(Trans)glycosidases - domain 2"/>
    <property type="match status" value="1"/>
</dbReference>
<dbReference type="InterPro" id="IPR001223">
    <property type="entry name" value="Glyco_hydro18_cat"/>
</dbReference>
<dbReference type="PANTHER" id="PTHR11177">
    <property type="entry name" value="CHITINASE"/>
    <property type="match status" value="1"/>
</dbReference>
<protein>
    <recommendedName>
        <fullName evidence="2">chitinase</fullName>
        <ecNumber evidence="2">3.2.1.14</ecNumber>
    </recommendedName>
</protein>
<dbReference type="Gene3D" id="3.20.20.80">
    <property type="entry name" value="Glycosidases"/>
    <property type="match status" value="1"/>
</dbReference>
<dbReference type="STRING" id="561061.SAMN05660862_3174"/>
<dbReference type="GO" id="GO:0008061">
    <property type="term" value="F:chitin binding"/>
    <property type="evidence" value="ECO:0007669"/>
    <property type="project" value="InterPro"/>
</dbReference>
<dbReference type="GO" id="GO:0005576">
    <property type="term" value="C:extracellular region"/>
    <property type="evidence" value="ECO:0007669"/>
    <property type="project" value="TreeGrafter"/>
</dbReference>
<dbReference type="EMBL" id="FXAU01000006">
    <property type="protein sequence ID" value="SMG44416.1"/>
    <property type="molecule type" value="Genomic_DNA"/>
</dbReference>
<dbReference type="GO" id="GO:0005975">
    <property type="term" value="P:carbohydrate metabolic process"/>
    <property type="evidence" value="ECO:0007669"/>
    <property type="project" value="InterPro"/>
</dbReference>
<dbReference type="PANTHER" id="PTHR11177:SF317">
    <property type="entry name" value="CHITINASE 12-RELATED"/>
    <property type="match status" value="1"/>
</dbReference>
<evidence type="ECO:0000313" key="5">
    <source>
        <dbReference type="Proteomes" id="UP000192980"/>
    </source>
</evidence>
<evidence type="ECO:0000313" key="4">
    <source>
        <dbReference type="EMBL" id="SMG44416.1"/>
    </source>
</evidence>
<comment type="catalytic activity">
    <reaction evidence="1">
        <text>Random endo-hydrolysis of N-acetyl-beta-D-glucosaminide (1-&gt;4)-beta-linkages in chitin and chitodextrins.</text>
        <dbReference type="EC" id="3.2.1.14"/>
    </reaction>
</comment>
<dbReference type="GO" id="GO:0008843">
    <property type="term" value="F:endochitinase activity"/>
    <property type="evidence" value="ECO:0007669"/>
    <property type="project" value="UniProtKB-EC"/>
</dbReference>
<dbReference type="AlphaFoldDB" id="A0A1X7KSG4"/>
<keyword evidence="5" id="KW-1185">Reference proteome</keyword>
<feature type="domain" description="GH18" evidence="3">
    <location>
        <begin position="140"/>
        <end position="459"/>
    </location>
</feature>
<proteinExistence type="predicted"/>
<dbReference type="InterPro" id="IPR017853">
    <property type="entry name" value="GH"/>
</dbReference>
<name>A0A1X7KSG4_9SPHI</name>